<keyword evidence="10" id="KW-0408">Iron</keyword>
<dbReference type="Proteomes" id="UP001596548">
    <property type="component" value="Unassembled WGS sequence"/>
</dbReference>
<evidence type="ECO:0000313" key="17">
    <source>
        <dbReference type="Proteomes" id="UP001596548"/>
    </source>
</evidence>
<evidence type="ECO:0000256" key="11">
    <source>
        <dbReference type="ARBA" id="ARBA00023063"/>
    </source>
</evidence>
<keyword evidence="17" id="KW-1185">Reference proteome</keyword>
<keyword evidence="8 14" id="KW-1133">Transmembrane helix</keyword>
<dbReference type="Pfam" id="PF02665">
    <property type="entry name" value="Nitrate_red_gam"/>
    <property type="match status" value="1"/>
</dbReference>
<keyword evidence="3" id="KW-1003">Cell membrane</keyword>
<feature type="domain" description="NarG-like" evidence="15">
    <location>
        <begin position="3"/>
        <end position="222"/>
    </location>
</feature>
<dbReference type="InterPro" id="IPR036197">
    <property type="entry name" value="NarG-like_sf"/>
</dbReference>
<keyword evidence="9" id="KW-0560">Oxidoreductase</keyword>
<protein>
    <submittedName>
        <fullName evidence="16">Respiratory nitrate reductase subunit gamma</fullName>
    </submittedName>
</protein>
<dbReference type="SUPFAM" id="SSF103501">
    <property type="entry name" value="Respiratory nitrate reductase 1 gamma chain"/>
    <property type="match status" value="1"/>
</dbReference>
<dbReference type="PANTHER" id="PTHR30598:SF3">
    <property type="entry name" value="RESPIRATORY NITRATE REDUCTASE 1 GAMMA CHAIN"/>
    <property type="match status" value="1"/>
</dbReference>
<keyword evidence="11" id="KW-0534">Nitrate assimilation</keyword>
<keyword evidence="4" id="KW-0349">Heme</keyword>
<feature type="transmembrane region" description="Helical" evidence="14">
    <location>
        <begin position="6"/>
        <end position="23"/>
    </location>
</feature>
<keyword evidence="7" id="KW-0249">Electron transport</keyword>
<evidence type="ECO:0000256" key="4">
    <source>
        <dbReference type="ARBA" id="ARBA00022617"/>
    </source>
</evidence>
<organism evidence="16 17">
    <name type="scientific">Paractinoplanes rhizophilus</name>
    <dbReference type="NCBI Taxonomy" id="1416877"/>
    <lineage>
        <taxon>Bacteria</taxon>
        <taxon>Bacillati</taxon>
        <taxon>Actinomycetota</taxon>
        <taxon>Actinomycetes</taxon>
        <taxon>Micromonosporales</taxon>
        <taxon>Micromonosporaceae</taxon>
        <taxon>Paractinoplanes</taxon>
    </lineage>
</organism>
<evidence type="ECO:0000256" key="5">
    <source>
        <dbReference type="ARBA" id="ARBA00022692"/>
    </source>
</evidence>
<proteinExistence type="predicted"/>
<evidence type="ECO:0000256" key="8">
    <source>
        <dbReference type="ARBA" id="ARBA00022989"/>
    </source>
</evidence>
<reference evidence="17" key="1">
    <citation type="journal article" date="2019" name="Int. J. Syst. Evol. Microbiol.">
        <title>The Global Catalogue of Microorganisms (GCM) 10K type strain sequencing project: providing services to taxonomists for standard genome sequencing and annotation.</title>
        <authorList>
            <consortium name="The Broad Institute Genomics Platform"/>
            <consortium name="The Broad Institute Genome Sequencing Center for Infectious Disease"/>
            <person name="Wu L."/>
            <person name="Ma J."/>
        </authorList>
    </citation>
    <scope>NUCLEOTIDE SEQUENCE [LARGE SCALE GENOMIC DNA]</scope>
    <source>
        <strain evidence="17">XZYJT-10</strain>
    </source>
</reference>
<accession>A0ABW2HWQ3</accession>
<keyword evidence="12 14" id="KW-0472">Membrane</keyword>
<evidence type="ECO:0000256" key="7">
    <source>
        <dbReference type="ARBA" id="ARBA00022982"/>
    </source>
</evidence>
<sequence length="274" mass="30119">MTTLLWVVLPYACLAVFLAGHVWRWRHDQFGWTTHTSQLLESRLLRLGSPLFHLGAFGVIAGHAMGLLIPASLTAKLGVSEHLYHLVSVSAGTVTGVMLLAGLALLIARRFVVGRIRRVTTTMDKILYAFLAALAVLGMTATVGENLLGGGYDYRETIAVWFRGIFWFRPHTELMTGAPLVYQMHAIGGFLFLALWPFTRLVHVWSAPLAYLWRPYVVYRTRRGPVPAPQPAPATVRDAGRGLAGQGRLTSGCTGPDEPGPRSLVPSDLRTPPW</sequence>
<evidence type="ECO:0000256" key="1">
    <source>
        <dbReference type="ARBA" id="ARBA00004651"/>
    </source>
</evidence>
<dbReference type="PANTHER" id="PTHR30598">
    <property type="entry name" value="NITRATE REDUCTASE PRIVATE CHAPERONE, REDOX ENZYME MATURATION PROTEIN REMP FAMILY"/>
    <property type="match status" value="1"/>
</dbReference>
<feature type="transmembrane region" description="Helical" evidence="14">
    <location>
        <begin position="44"/>
        <end position="71"/>
    </location>
</feature>
<feature type="transmembrane region" description="Helical" evidence="14">
    <location>
        <begin position="83"/>
        <end position="106"/>
    </location>
</feature>
<dbReference type="InterPro" id="IPR051936">
    <property type="entry name" value="Heme-iron_electron_transfer"/>
</dbReference>
<evidence type="ECO:0000256" key="10">
    <source>
        <dbReference type="ARBA" id="ARBA00023004"/>
    </source>
</evidence>
<keyword evidence="6" id="KW-0479">Metal-binding</keyword>
<evidence type="ECO:0000256" key="3">
    <source>
        <dbReference type="ARBA" id="ARBA00022475"/>
    </source>
</evidence>
<evidence type="ECO:0000256" key="6">
    <source>
        <dbReference type="ARBA" id="ARBA00022723"/>
    </source>
</evidence>
<keyword evidence="5 14" id="KW-0812">Transmembrane</keyword>
<dbReference type="EMBL" id="JBHTBJ010000021">
    <property type="protein sequence ID" value="MFC7277266.1"/>
    <property type="molecule type" value="Genomic_DNA"/>
</dbReference>
<keyword evidence="2" id="KW-0813">Transport</keyword>
<evidence type="ECO:0000259" key="15">
    <source>
        <dbReference type="Pfam" id="PF02665"/>
    </source>
</evidence>
<dbReference type="NCBIfam" id="TIGR00351">
    <property type="entry name" value="narI"/>
    <property type="match status" value="1"/>
</dbReference>
<evidence type="ECO:0000256" key="13">
    <source>
        <dbReference type="SAM" id="MobiDB-lite"/>
    </source>
</evidence>
<evidence type="ECO:0000313" key="16">
    <source>
        <dbReference type="EMBL" id="MFC7277266.1"/>
    </source>
</evidence>
<comment type="subcellular location">
    <subcellularLocation>
        <location evidence="1">Cell membrane</location>
        <topology evidence="1">Multi-pass membrane protein</topology>
    </subcellularLocation>
</comment>
<dbReference type="Gene3D" id="1.20.950.20">
    <property type="entry name" value="Transmembrane di-heme cytochromes, Chain C"/>
    <property type="match status" value="1"/>
</dbReference>
<dbReference type="RefSeq" id="WP_378972622.1">
    <property type="nucleotide sequence ID" value="NZ_JBHTBJ010000021.1"/>
</dbReference>
<comment type="caution">
    <text evidence="16">The sequence shown here is derived from an EMBL/GenBank/DDBJ whole genome shotgun (WGS) entry which is preliminary data.</text>
</comment>
<evidence type="ECO:0000256" key="2">
    <source>
        <dbReference type="ARBA" id="ARBA00022448"/>
    </source>
</evidence>
<feature type="region of interest" description="Disordered" evidence="13">
    <location>
        <begin position="226"/>
        <end position="274"/>
    </location>
</feature>
<feature type="transmembrane region" description="Helical" evidence="14">
    <location>
        <begin position="126"/>
        <end position="144"/>
    </location>
</feature>
<dbReference type="InterPro" id="IPR003816">
    <property type="entry name" value="Nitrate_red_gam"/>
</dbReference>
<dbReference type="InterPro" id="IPR023234">
    <property type="entry name" value="NarG-like_domain"/>
</dbReference>
<name>A0ABW2HWQ3_9ACTN</name>
<evidence type="ECO:0000256" key="12">
    <source>
        <dbReference type="ARBA" id="ARBA00023136"/>
    </source>
</evidence>
<evidence type="ECO:0000256" key="9">
    <source>
        <dbReference type="ARBA" id="ARBA00023002"/>
    </source>
</evidence>
<evidence type="ECO:0000256" key="14">
    <source>
        <dbReference type="SAM" id="Phobius"/>
    </source>
</evidence>
<gene>
    <name evidence="16" type="primary">narI</name>
    <name evidence="16" type="ORF">ACFQS1_25015</name>
</gene>